<dbReference type="GO" id="GO:0004197">
    <property type="term" value="F:cysteine-type endopeptidase activity"/>
    <property type="evidence" value="ECO:0007669"/>
    <property type="project" value="InterPro"/>
</dbReference>
<dbReference type="GO" id="GO:0072686">
    <property type="term" value="C:mitotic spindle"/>
    <property type="evidence" value="ECO:0007669"/>
    <property type="project" value="TreeGrafter"/>
</dbReference>
<accession>A0A8J5L0B8</accession>
<comment type="caution">
    <text evidence="7">The sequence shown here is derived from an EMBL/GenBank/DDBJ whole genome shotgun (WGS) entry which is preliminary data.</text>
</comment>
<name>A0A8J5L0B8_ZINOF</name>
<feature type="domain" description="Peptidase C50" evidence="6">
    <location>
        <begin position="464"/>
        <end position="558"/>
    </location>
</feature>
<dbReference type="GO" id="GO:0051307">
    <property type="term" value="P:meiotic chromosome separation"/>
    <property type="evidence" value="ECO:0007669"/>
    <property type="project" value="TreeGrafter"/>
</dbReference>
<protein>
    <recommendedName>
        <fullName evidence="2">separase</fullName>
        <ecNumber evidence="2">3.4.22.49</ecNumber>
    </recommendedName>
</protein>
<organism evidence="7 8">
    <name type="scientific">Zingiber officinale</name>
    <name type="common">Ginger</name>
    <name type="synonym">Amomum zingiber</name>
    <dbReference type="NCBI Taxonomy" id="94328"/>
    <lineage>
        <taxon>Eukaryota</taxon>
        <taxon>Viridiplantae</taxon>
        <taxon>Streptophyta</taxon>
        <taxon>Embryophyta</taxon>
        <taxon>Tracheophyta</taxon>
        <taxon>Spermatophyta</taxon>
        <taxon>Magnoliopsida</taxon>
        <taxon>Liliopsida</taxon>
        <taxon>Zingiberales</taxon>
        <taxon>Zingiberaceae</taxon>
        <taxon>Zingiber</taxon>
    </lineage>
</organism>
<proteinExistence type="predicted"/>
<feature type="region of interest" description="Disordered" evidence="5">
    <location>
        <begin position="32"/>
        <end position="51"/>
    </location>
</feature>
<dbReference type="AlphaFoldDB" id="A0A8J5L0B8"/>
<evidence type="ECO:0000256" key="2">
    <source>
        <dbReference type="ARBA" id="ARBA00012489"/>
    </source>
</evidence>
<keyword evidence="4" id="KW-0159">Chromosome partition</keyword>
<dbReference type="EMBL" id="JACMSC010000012">
    <property type="protein sequence ID" value="KAG6496646.1"/>
    <property type="molecule type" value="Genomic_DNA"/>
</dbReference>
<dbReference type="InterPro" id="IPR030397">
    <property type="entry name" value="SEPARIN_core_dom"/>
</dbReference>
<dbReference type="Proteomes" id="UP000734854">
    <property type="component" value="Unassembled WGS sequence"/>
</dbReference>
<dbReference type="Pfam" id="PF03568">
    <property type="entry name" value="Separin_C"/>
    <property type="match status" value="1"/>
</dbReference>
<evidence type="ECO:0000313" key="8">
    <source>
        <dbReference type="Proteomes" id="UP000734854"/>
    </source>
</evidence>
<dbReference type="GO" id="GO:0005737">
    <property type="term" value="C:cytoplasm"/>
    <property type="evidence" value="ECO:0007669"/>
    <property type="project" value="TreeGrafter"/>
</dbReference>
<keyword evidence="8" id="KW-1185">Reference proteome</keyword>
<comment type="catalytic activity">
    <reaction evidence="1">
        <text>All bonds known to be hydrolyzed by this endopeptidase have arginine in P1 and an acidic residue in P4. P6 is often occupied by an acidic residue or by a hydroxy-amino-acid residue, the phosphorylation of which enhances cleavage.</text>
        <dbReference type="EC" id="3.4.22.49"/>
    </reaction>
</comment>
<evidence type="ECO:0000259" key="6">
    <source>
        <dbReference type="PROSITE" id="PS51700"/>
    </source>
</evidence>
<dbReference type="GO" id="GO:0006508">
    <property type="term" value="P:proteolysis"/>
    <property type="evidence" value="ECO:0007669"/>
    <property type="project" value="InterPro"/>
</dbReference>
<keyword evidence="3" id="KW-0378">Hydrolase</keyword>
<evidence type="ECO:0000256" key="4">
    <source>
        <dbReference type="ARBA" id="ARBA00022829"/>
    </source>
</evidence>
<dbReference type="InterPro" id="IPR005314">
    <property type="entry name" value="Peptidase_C50"/>
</dbReference>
<dbReference type="EC" id="3.4.22.49" evidence="2"/>
<evidence type="ECO:0000256" key="3">
    <source>
        <dbReference type="ARBA" id="ARBA00022801"/>
    </source>
</evidence>
<sequence length="697" mass="77675">MCFRRVACCCSKKSATAPLLAEPAAIRRCSQKPSSQRRLSAQQKPASPPLLAKGRRRAVACSTAALAEASSSPTLLTVSRRCSQQPTVSRRCPLSAQCPLSGKVVFSDANMMDDTAELSKVLRLFPECLEDLEEHVCGFFKSLPNIPIICISMLGGDYTNLIGEMLLLPSFFPAWILVSRLVANNQPVVMLLPVNLIEEDQLDVGISCQKFSGADIESAKQWSCPWDYSVVDCVLPSFRKLLEENFLFLFNSTFSPADTQTKFATWWSQRIRLDNCLNKLLRNIETSWLGPWGCLLLGEHSSIFWNTDRRINKLINALKSHSKHGINYSLISSIIGGSKSIIDAESCIHQLLLYNGYFGRGACCGQERFRVFPAAPETETAINFIHDLVREMLTEYGEHVDREPVILVLDSDVQMLPWENIPILRNQEVYRMPSIGSIFATLDKSCSHHKKDEAFGTIIPAVDPVNAYYLLNPSGDLNDTQVEFEQWFKSQEWEGKAGVTPTVKELSFALQNRDLFLYFGHGSGTQYMPEKEIRKLDHCAASVLMGCSSGALVHKGCYAPQGAPLSYLLGGSPCVIANLWDVTDKDIDRFGKALLNSWLLKDSEPLDNCTRDGQLVKGLSCMNINKEVTTTSVKTRRKQANENLQNLSASKQGCRRNRIVSFMSQARESCRLPMLIGAAPVCYGVPTVIWKKLQPES</sequence>
<feature type="compositionally biased region" description="Polar residues" evidence="5">
    <location>
        <begin position="32"/>
        <end position="45"/>
    </location>
</feature>
<dbReference type="PANTHER" id="PTHR12792">
    <property type="entry name" value="EXTRA SPINDLE POLES 1-RELATED"/>
    <property type="match status" value="1"/>
</dbReference>
<evidence type="ECO:0000256" key="5">
    <source>
        <dbReference type="SAM" id="MobiDB-lite"/>
    </source>
</evidence>
<reference evidence="7 8" key="1">
    <citation type="submission" date="2020-08" db="EMBL/GenBank/DDBJ databases">
        <title>Plant Genome Project.</title>
        <authorList>
            <person name="Zhang R.-G."/>
        </authorList>
    </citation>
    <scope>NUCLEOTIDE SEQUENCE [LARGE SCALE GENOMIC DNA]</scope>
    <source>
        <tissue evidence="7">Rhizome</tissue>
    </source>
</reference>
<evidence type="ECO:0000256" key="1">
    <source>
        <dbReference type="ARBA" id="ARBA00000451"/>
    </source>
</evidence>
<evidence type="ECO:0000313" key="7">
    <source>
        <dbReference type="EMBL" id="KAG6496646.1"/>
    </source>
</evidence>
<dbReference type="PROSITE" id="PS51700">
    <property type="entry name" value="SEPARIN"/>
    <property type="match status" value="1"/>
</dbReference>
<dbReference type="PANTHER" id="PTHR12792:SF0">
    <property type="entry name" value="SEPARIN"/>
    <property type="match status" value="1"/>
</dbReference>
<gene>
    <name evidence="7" type="ORF">ZIOFF_044516</name>
</gene>
<dbReference type="GO" id="GO:0005634">
    <property type="term" value="C:nucleus"/>
    <property type="evidence" value="ECO:0007669"/>
    <property type="project" value="InterPro"/>
</dbReference>